<keyword evidence="2" id="KW-1185">Reference proteome</keyword>
<geneLocation type="plasmid" evidence="1 2">
    <name>pEMTOL01</name>
</geneLocation>
<evidence type="ECO:0000313" key="2">
    <source>
        <dbReference type="Proteomes" id="UP000002875"/>
    </source>
</evidence>
<accession>A0ABM5N7U5</accession>
<dbReference type="EMBL" id="CP002962">
    <property type="protein sequence ID" value="AFK05507.1"/>
    <property type="molecule type" value="Genomic_DNA"/>
</dbReference>
<proteinExistence type="predicted"/>
<organism evidence="1 2">
    <name type="scientific">Emticicia oligotrophica (strain DSM 17448 / CIP 109782 / MTCC 6937 / GPTSA100-15)</name>
    <dbReference type="NCBI Taxonomy" id="929562"/>
    <lineage>
        <taxon>Bacteria</taxon>
        <taxon>Pseudomonadati</taxon>
        <taxon>Bacteroidota</taxon>
        <taxon>Cytophagia</taxon>
        <taxon>Cytophagales</taxon>
        <taxon>Leadbetterellaceae</taxon>
        <taxon>Emticicia</taxon>
    </lineage>
</organism>
<protein>
    <submittedName>
        <fullName evidence="1">Uncharacterized protein</fullName>
    </submittedName>
</protein>
<evidence type="ECO:0000313" key="1">
    <source>
        <dbReference type="EMBL" id="AFK05507.1"/>
    </source>
</evidence>
<keyword evidence="1" id="KW-0614">Plasmid</keyword>
<gene>
    <name evidence="1" type="ordered locus">Emtol_0237</name>
</gene>
<name>A0ABM5N7U5_EMTOG</name>
<sequence length="76" mass="8316">MKKMISSYGEFLLSKEQMKMIIGGILDAQAEAACDETFSLKCSGGVECKSQSGSKGYCECKDNEGEVVDYKECILQ</sequence>
<reference evidence="1 2" key="1">
    <citation type="submission" date="2011-07" db="EMBL/GenBank/DDBJ databases">
        <title>The complete genome of plasmid 1 of Emticicia oligotrophica DSM 17448.</title>
        <authorList>
            <consortium name="US DOE Joint Genome Institute (JGI-PGF)"/>
            <person name="Lucas S."/>
            <person name="Han J."/>
            <person name="Lapidus A."/>
            <person name="Bruce D."/>
            <person name="Goodwin L."/>
            <person name="Pitluck S."/>
            <person name="Peters L."/>
            <person name="Kyrpides N."/>
            <person name="Mavromatis K."/>
            <person name="Ivanova N."/>
            <person name="Ovchinnikova G."/>
            <person name="Teshima H."/>
            <person name="Detter J.C."/>
            <person name="Tapia R."/>
            <person name="Han C."/>
            <person name="Land M."/>
            <person name="Hauser L."/>
            <person name="Markowitz V."/>
            <person name="Cheng J.-F."/>
            <person name="Hugenholtz P."/>
            <person name="Woyke T."/>
            <person name="Wu D."/>
            <person name="Tindall B."/>
            <person name="Pomrenke H."/>
            <person name="Brambilla E."/>
            <person name="Klenk H.-P."/>
            <person name="Eisen J.A."/>
        </authorList>
    </citation>
    <scope>NUCLEOTIDE SEQUENCE [LARGE SCALE GENOMIC DNA]</scope>
    <source>
        <strain evidence="2">DSM 17448 / GPTSA100-15</strain>
        <plasmid evidence="1 2">pEMTOL01</plasmid>
    </source>
</reference>
<dbReference type="Proteomes" id="UP000002875">
    <property type="component" value="Plasmid pEMTOL01"/>
</dbReference>